<gene>
    <name evidence="1" type="ORF">J2Z37_001578</name>
</gene>
<evidence type="ECO:0000313" key="2">
    <source>
        <dbReference type="Proteomes" id="UP001519343"/>
    </source>
</evidence>
<evidence type="ECO:0008006" key="3">
    <source>
        <dbReference type="Google" id="ProtNLM"/>
    </source>
</evidence>
<organism evidence="1 2">
    <name type="scientific">Ammoniphilus resinae</name>
    <dbReference type="NCBI Taxonomy" id="861532"/>
    <lineage>
        <taxon>Bacteria</taxon>
        <taxon>Bacillati</taxon>
        <taxon>Bacillota</taxon>
        <taxon>Bacilli</taxon>
        <taxon>Bacillales</taxon>
        <taxon>Paenibacillaceae</taxon>
        <taxon>Aneurinibacillus group</taxon>
        <taxon>Ammoniphilus</taxon>
    </lineage>
</organism>
<dbReference type="Proteomes" id="UP001519343">
    <property type="component" value="Unassembled WGS sequence"/>
</dbReference>
<sequence>MGLYQILFETTEGKTITGQMLANNSDEARKRAEKDLSDKNGLKRIVEVKEG</sequence>
<name>A0ABS4GMR9_9BACL</name>
<dbReference type="EMBL" id="JAGGKT010000003">
    <property type="protein sequence ID" value="MBP1931577.1"/>
    <property type="molecule type" value="Genomic_DNA"/>
</dbReference>
<evidence type="ECO:0000313" key="1">
    <source>
        <dbReference type="EMBL" id="MBP1931577.1"/>
    </source>
</evidence>
<protein>
    <recommendedName>
        <fullName evidence="3">DUF1508 domain-containing protein</fullName>
    </recommendedName>
</protein>
<dbReference type="RefSeq" id="WP_209809672.1">
    <property type="nucleotide sequence ID" value="NZ_JAGGKT010000003.1"/>
</dbReference>
<comment type="caution">
    <text evidence="1">The sequence shown here is derived from an EMBL/GenBank/DDBJ whole genome shotgun (WGS) entry which is preliminary data.</text>
</comment>
<accession>A0ABS4GMR9</accession>
<reference evidence="1 2" key="1">
    <citation type="submission" date="2021-03" db="EMBL/GenBank/DDBJ databases">
        <title>Genomic Encyclopedia of Type Strains, Phase IV (KMG-IV): sequencing the most valuable type-strain genomes for metagenomic binning, comparative biology and taxonomic classification.</title>
        <authorList>
            <person name="Goeker M."/>
        </authorList>
    </citation>
    <scope>NUCLEOTIDE SEQUENCE [LARGE SCALE GENOMIC DNA]</scope>
    <source>
        <strain evidence="1 2">DSM 24738</strain>
    </source>
</reference>
<keyword evidence="2" id="KW-1185">Reference proteome</keyword>
<proteinExistence type="predicted"/>